<dbReference type="AlphaFoldDB" id="A0A9D0YT20"/>
<gene>
    <name evidence="2" type="ORF">IAD31_07995</name>
</gene>
<evidence type="ECO:0000313" key="2">
    <source>
        <dbReference type="EMBL" id="HIQ61514.1"/>
    </source>
</evidence>
<dbReference type="Proteomes" id="UP000886879">
    <property type="component" value="Unassembled WGS sequence"/>
</dbReference>
<dbReference type="GO" id="GO:0003677">
    <property type="term" value="F:DNA binding"/>
    <property type="evidence" value="ECO:0007669"/>
    <property type="project" value="InterPro"/>
</dbReference>
<name>A0A9D0YT20_9FIRM</name>
<accession>A0A9D0YT20</accession>
<reference evidence="2" key="1">
    <citation type="submission" date="2020-10" db="EMBL/GenBank/DDBJ databases">
        <authorList>
            <person name="Gilroy R."/>
        </authorList>
    </citation>
    <scope>NUCLEOTIDE SEQUENCE</scope>
    <source>
        <strain evidence="2">ChiGjej2B2-12916</strain>
    </source>
</reference>
<dbReference type="CDD" id="cd00093">
    <property type="entry name" value="HTH_XRE"/>
    <property type="match status" value="1"/>
</dbReference>
<dbReference type="Pfam" id="PF01381">
    <property type="entry name" value="HTH_3"/>
    <property type="match status" value="1"/>
</dbReference>
<feature type="domain" description="HTH cro/C1-type" evidence="1">
    <location>
        <begin position="152"/>
        <end position="209"/>
    </location>
</feature>
<organism evidence="2 3">
    <name type="scientific">Candidatus Enterenecus faecium</name>
    <dbReference type="NCBI Taxonomy" id="2840780"/>
    <lineage>
        <taxon>Bacteria</taxon>
        <taxon>Bacillati</taxon>
        <taxon>Bacillota</taxon>
        <taxon>Clostridia</taxon>
        <taxon>Eubacteriales</taxon>
        <taxon>Candidatus Enterenecus</taxon>
    </lineage>
</organism>
<dbReference type="Gene3D" id="1.10.260.40">
    <property type="entry name" value="lambda repressor-like DNA-binding domains"/>
    <property type="match status" value="1"/>
</dbReference>
<dbReference type="PROSITE" id="PS50943">
    <property type="entry name" value="HTH_CROC1"/>
    <property type="match status" value="1"/>
</dbReference>
<dbReference type="SMART" id="SM00530">
    <property type="entry name" value="HTH_XRE"/>
    <property type="match status" value="1"/>
</dbReference>
<dbReference type="InterPro" id="IPR010982">
    <property type="entry name" value="Lambda_DNA-bd_dom_sf"/>
</dbReference>
<dbReference type="SUPFAM" id="SSF47413">
    <property type="entry name" value="lambda repressor-like DNA-binding domains"/>
    <property type="match status" value="1"/>
</dbReference>
<dbReference type="InterPro" id="IPR001387">
    <property type="entry name" value="Cro/C1-type_HTH"/>
</dbReference>
<dbReference type="EMBL" id="DVFO01000087">
    <property type="protein sequence ID" value="HIQ61514.1"/>
    <property type="molecule type" value="Genomic_DNA"/>
</dbReference>
<proteinExistence type="predicted"/>
<comment type="caution">
    <text evidence="2">The sequence shown here is derived from an EMBL/GenBank/DDBJ whole genome shotgun (WGS) entry which is preliminary data.</text>
</comment>
<protein>
    <submittedName>
        <fullName evidence="2">Helix-turn-helix transcriptional regulator</fullName>
    </submittedName>
</protein>
<evidence type="ECO:0000259" key="1">
    <source>
        <dbReference type="PROSITE" id="PS50943"/>
    </source>
</evidence>
<evidence type="ECO:0000313" key="3">
    <source>
        <dbReference type="Proteomes" id="UP000886879"/>
    </source>
</evidence>
<reference evidence="2" key="2">
    <citation type="journal article" date="2021" name="PeerJ">
        <title>Extensive microbial diversity within the chicken gut microbiome revealed by metagenomics and culture.</title>
        <authorList>
            <person name="Gilroy R."/>
            <person name="Ravi A."/>
            <person name="Getino M."/>
            <person name="Pursley I."/>
            <person name="Horton D.L."/>
            <person name="Alikhan N.F."/>
            <person name="Baker D."/>
            <person name="Gharbi K."/>
            <person name="Hall N."/>
            <person name="Watson M."/>
            <person name="Adriaenssens E.M."/>
            <person name="Foster-Nyarko E."/>
            <person name="Jarju S."/>
            <person name="Secka A."/>
            <person name="Antonio M."/>
            <person name="Oren A."/>
            <person name="Chaudhuri R.R."/>
            <person name="La Ragione R."/>
            <person name="Hildebrand F."/>
            <person name="Pallen M.J."/>
        </authorList>
    </citation>
    <scope>NUCLEOTIDE SEQUENCE</scope>
    <source>
        <strain evidence="2">ChiGjej2B2-12916</strain>
    </source>
</reference>
<sequence length="214" mass="25028">MMHAYDKVYLDKARTALGRMLDFAVYDLGYEITRFFDLFLGSGVAARFEEGDFTLLVGMSGVELAYHVLEQAGLPIQRIQPRYTMDRSEEYWTGWALAYYQWETSMSFAEITRYVPILDIQALYSPYHEMDIRQFCDKMNELYQAAKPETNLKLFRQRAGLSQRELAEQSGVPLRTIQQYEQRQKNINKAQAEYLVMLSRVLCCGMEDLMEKIV</sequence>